<feature type="domain" description="Mon2 C-terminal" evidence="5">
    <location>
        <begin position="1212"/>
        <end position="1287"/>
    </location>
</feature>
<dbReference type="InterPro" id="IPR032817">
    <property type="entry name" value="Mon2_C"/>
</dbReference>
<keyword evidence="2" id="KW-0653">Protein transport</keyword>
<dbReference type="Pfam" id="PF12783">
    <property type="entry name" value="Sec7-like_HUS"/>
    <property type="match status" value="1"/>
</dbReference>
<feature type="domain" description="Mon2 C-terminal" evidence="5">
    <location>
        <begin position="893"/>
        <end position="1153"/>
    </location>
</feature>
<accession>A0AAV7K000</accession>
<keyword evidence="1" id="KW-0813">Transport</keyword>
<sequence length="1670" mass="189842">MAQNQALQNSVKVGVNPKEFIESLQQDLRNLSVEAKKKYPNLREPLERGIMQLHEISIPTESFDALKDHVAEIVIASIMGIFDTKVTRLVYLGLQCIQRLLTANSVNKQSLQRLTALLAELAITGPEEVKVIQTLLQMVSTDLRSIQGSLLSKSLRITILLLSNKDPIVSNTASTALRQIVLTVFEWASTEDMKDISPKVSSDIKPRTTPTPGINVLPQLTPHAQDAHSLFRDLCQLTSGDPPFWLDRDLSLNKELGLELIESVLLSHKSLFFLHSEFSWLLTECASPLLIKLFSLVVTTPKIQSSGLLAMTSVLQSGTGHDMKALSFSIYVRLFRLLHILVNTYHPLLMMECEIFFSLLQRFIEQNSQLWQTSLALEVVRRFCIKSELLVALCKYYDMQPKSAQVFGNLIASMSHSFETMVREVVQQGGSGQLESIGQINKIPLLGSNKQSLLEMMDKPDPPHLSESYGCAVCLSAFDQLIRSFGGLYGEELNAKKSANSLESHEHVTNNEHTRKDANIISVLTAMITATWFPILNSFNLVIDQFIEEGTIESVLQCKQTFIYLTASLPLEKPRNYFVLSHCNWSLPPGVPKLPLTTEITNLATKLREFRHNTDENLFIPQVSAQRKHLQCLRSLLTLAHVHGSVLGLAWYPILCTLQEVYYYYNLEAYASAFSRKEQLQPQIVPHFTTTTLREDFIVLQQLMLKLFDSSQFLNDQALTCLLQALCRLCTESLVHIHVIPSSQNENPRLFCITKIQQVCSANLFRSNLFWENLSGHLLTACQSPNQLIASAAGESFIELIRNAIEFSHHPALDEQKELQRTFMQSFLELSLVQNDRHFSLQLSSLNVILQQSITYVNFSWDIILSILTYAASTSSTAIVKLGYRNLQYIIADCLPVITVEYHTVVILTTAMYGRQEVEINTSFSAVGQLWNLADYFFQDWKRIQSADHTNSFEKNAFLNNSTDTISTPIMRFLQNNKLVQIGTNSALSWGDNLWMTLFLSLGQLCVDDRGTVRRSAAQSLFATLETHGELLSKPESWSHVFWELIFPLVDEMKLAIETARTTPEYESTVIIHHHSRDTAHKQWAETLALVGMQLGRLIKARWGTLVYLTDFAKIWTAYLGFVEFCCLKFTPEVAFQTLQSFRDILLNGVNYDESSQSIHLSSQHLDVRLDEAYTQAWSTWIQLAKTKIPSMLKDIEIATDRAMLPEMSHFHAVVINLVKLGPALFIHVKSSLQVSHISQLFQLIRTCVQCPVERDVSPFLVPSPTEDIIAHLHECILHTIHIILIEKLTTQSILCFEATSLMSRKTDWEDSLLNITISNEFKLYIPLILKELFFYCTLIHQPLAIQIPSDLKSYFMDVNYYPFFKVCLRFLKVLLPLSLATSMAYSVFIPECMPSLEKLIPLRYQLYTNSMENWENMTDMLLLFFKCCVQYSLELNETLKSTKTSINLSLLELFSLIESTIFEITPIDSTKQYVLDSQRKSIQIIDLLLRNFENKLQELPFDVSNAYLNLLIKGAFLFQELEFEIERELSYSCLDAFLASTLKAQPGTFSNRTFKNLIDISIGKLSLFPKENIESEEPLVSEQEMVLILQLICRTIQSVNELLSRNKSKQDQNSKAIVALLSRIYIPLTDCCTVSSLKVRETLKITLQQLASWIIFSGTNSYLSISSQD</sequence>
<dbReference type="Pfam" id="PF16206">
    <property type="entry name" value="Mon2_C"/>
    <property type="match status" value="2"/>
</dbReference>
<dbReference type="InterPro" id="IPR015403">
    <property type="entry name" value="Mon2/Sec7/BIG1-like_HDS"/>
</dbReference>
<evidence type="ECO:0000313" key="7">
    <source>
        <dbReference type="EMBL" id="KAI6654301.1"/>
    </source>
</evidence>
<dbReference type="EMBL" id="JAKMXF010000222">
    <property type="protein sequence ID" value="KAI6654301.1"/>
    <property type="molecule type" value="Genomic_DNA"/>
</dbReference>
<evidence type="ECO:0000256" key="2">
    <source>
        <dbReference type="ARBA" id="ARBA00022927"/>
    </source>
</evidence>
<dbReference type="Proteomes" id="UP001165289">
    <property type="component" value="Unassembled WGS sequence"/>
</dbReference>
<dbReference type="InterPro" id="IPR032629">
    <property type="entry name" value="DCB_dom"/>
</dbReference>
<dbReference type="PANTHER" id="PTHR10663:SF333">
    <property type="entry name" value="PROTEIN MON2 HOMOLOG"/>
    <property type="match status" value="1"/>
</dbReference>
<organism evidence="7 8">
    <name type="scientific">Oopsacas minuta</name>
    <dbReference type="NCBI Taxonomy" id="111878"/>
    <lineage>
        <taxon>Eukaryota</taxon>
        <taxon>Metazoa</taxon>
        <taxon>Porifera</taxon>
        <taxon>Hexactinellida</taxon>
        <taxon>Hexasterophora</taxon>
        <taxon>Lyssacinosida</taxon>
        <taxon>Leucopsacidae</taxon>
        <taxon>Oopsacas</taxon>
    </lineage>
</organism>
<protein>
    <submittedName>
        <fullName evidence="7">Protein MON2-like</fullName>
    </submittedName>
</protein>
<gene>
    <name evidence="7" type="ORF">LOD99_699</name>
</gene>
<keyword evidence="8" id="KW-1185">Reference proteome</keyword>
<reference evidence="7 8" key="1">
    <citation type="journal article" date="2023" name="BMC Biol.">
        <title>The compact genome of the sponge Oopsacas minuta (Hexactinellida) is lacking key metazoan core genes.</title>
        <authorList>
            <person name="Santini S."/>
            <person name="Schenkelaars Q."/>
            <person name="Jourda C."/>
            <person name="Duchesne M."/>
            <person name="Belahbib H."/>
            <person name="Rocher C."/>
            <person name="Selva M."/>
            <person name="Riesgo A."/>
            <person name="Vervoort M."/>
            <person name="Leys S.P."/>
            <person name="Kodjabachian L."/>
            <person name="Le Bivic A."/>
            <person name="Borchiellini C."/>
            <person name="Claverie J.M."/>
            <person name="Renard E."/>
        </authorList>
    </citation>
    <scope>NUCLEOTIDE SEQUENCE [LARGE SCALE GENOMIC DNA]</scope>
    <source>
        <strain evidence="7">SPO-2</strain>
    </source>
</reference>
<evidence type="ECO:0000256" key="1">
    <source>
        <dbReference type="ARBA" id="ARBA00022448"/>
    </source>
</evidence>
<evidence type="ECO:0000259" key="4">
    <source>
        <dbReference type="Pfam" id="PF12783"/>
    </source>
</evidence>
<proteinExistence type="predicted"/>
<comment type="caution">
    <text evidence="7">The sequence shown here is derived from an EMBL/GenBank/DDBJ whole genome shotgun (WGS) entry which is preliminary data.</text>
</comment>
<name>A0AAV7K000_9METZ</name>
<feature type="domain" description="Mon2/Sec7/BIG1-like dimerisation and cyclophilin-binding" evidence="6">
    <location>
        <begin position="18"/>
        <end position="192"/>
    </location>
</feature>
<evidence type="ECO:0000259" key="6">
    <source>
        <dbReference type="Pfam" id="PF16213"/>
    </source>
</evidence>
<dbReference type="Pfam" id="PF09324">
    <property type="entry name" value="Sec7-like_HDS"/>
    <property type="match status" value="1"/>
</dbReference>
<evidence type="ECO:0000313" key="8">
    <source>
        <dbReference type="Proteomes" id="UP001165289"/>
    </source>
</evidence>
<feature type="domain" description="Mon2/Sec7/BIG1-like HUS" evidence="4">
    <location>
        <begin position="224"/>
        <end position="406"/>
    </location>
</feature>
<evidence type="ECO:0000259" key="5">
    <source>
        <dbReference type="Pfam" id="PF16206"/>
    </source>
</evidence>
<dbReference type="GO" id="GO:0015031">
    <property type="term" value="P:protein transport"/>
    <property type="evidence" value="ECO:0007669"/>
    <property type="project" value="UniProtKB-KW"/>
</dbReference>
<evidence type="ECO:0000259" key="3">
    <source>
        <dbReference type="Pfam" id="PF09324"/>
    </source>
</evidence>
<dbReference type="PANTHER" id="PTHR10663">
    <property type="entry name" value="GUANYL-NUCLEOTIDE EXCHANGE FACTOR"/>
    <property type="match status" value="1"/>
</dbReference>
<dbReference type="InterPro" id="IPR032691">
    <property type="entry name" value="Mon2/Sec7/BIG1-like_HUS"/>
</dbReference>
<dbReference type="Pfam" id="PF16213">
    <property type="entry name" value="DCB"/>
    <property type="match status" value="1"/>
</dbReference>
<feature type="domain" description="Mon2/Sec7/BIG1-like HDS" evidence="3">
    <location>
        <begin position="815"/>
        <end position="888"/>
    </location>
</feature>